<organism evidence="3 4">
    <name type="scientific">Streptomyces ferrugineus</name>
    <dbReference type="NCBI Taxonomy" id="1413221"/>
    <lineage>
        <taxon>Bacteria</taxon>
        <taxon>Bacillati</taxon>
        <taxon>Actinomycetota</taxon>
        <taxon>Actinomycetes</taxon>
        <taxon>Kitasatosporales</taxon>
        <taxon>Streptomycetaceae</taxon>
        <taxon>Streptomyces</taxon>
    </lineage>
</organism>
<evidence type="ECO:0000256" key="1">
    <source>
        <dbReference type="SAM" id="MobiDB-lite"/>
    </source>
</evidence>
<dbReference type="RefSeq" id="WP_194043090.1">
    <property type="nucleotide sequence ID" value="NZ_CP063373.1"/>
</dbReference>
<reference evidence="3 4" key="1">
    <citation type="submission" date="2020-10" db="EMBL/GenBank/DDBJ databases">
        <title>Streptomyces ferrugineus complate genome analysis.</title>
        <authorList>
            <person name="Anwar N."/>
        </authorList>
    </citation>
    <scope>NUCLEOTIDE SEQUENCE [LARGE SCALE GENOMIC DNA]</scope>
    <source>
        <strain evidence="3 4">CCTCC AA2014009</strain>
    </source>
</reference>
<name>A0A7M2SL60_9ACTN</name>
<sequence>MKIITATALAGAALLTSAVPASADDGPLDFGIFQGVNDTKGSGFTDSRVGWGQTNSESSETTPKSALGVLLDDLVTPGRL</sequence>
<gene>
    <name evidence="3" type="ORF">IM697_43490</name>
</gene>
<dbReference type="EMBL" id="CP063373">
    <property type="protein sequence ID" value="QOV36749.1"/>
    <property type="molecule type" value="Genomic_DNA"/>
</dbReference>
<evidence type="ECO:0000313" key="3">
    <source>
        <dbReference type="EMBL" id="QOV36749.1"/>
    </source>
</evidence>
<evidence type="ECO:0000313" key="4">
    <source>
        <dbReference type="Proteomes" id="UP000594205"/>
    </source>
</evidence>
<feature type="chain" id="PRO_5030992726" evidence="2">
    <location>
        <begin position="24"/>
        <end position="80"/>
    </location>
</feature>
<keyword evidence="4" id="KW-1185">Reference proteome</keyword>
<evidence type="ECO:0000256" key="2">
    <source>
        <dbReference type="SAM" id="SignalP"/>
    </source>
</evidence>
<keyword evidence="2" id="KW-0732">Signal</keyword>
<dbReference type="AlphaFoldDB" id="A0A7M2SL60"/>
<dbReference type="KEGG" id="sfeu:IM697_43490"/>
<feature type="signal peptide" evidence="2">
    <location>
        <begin position="1"/>
        <end position="23"/>
    </location>
</feature>
<protein>
    <submittedName>
        <fullName evidence="3">Uncharacterized protein</fullName>
    </submittedName>
</protein>
<dbReference type="Proteomes" id="UP000594205">
    <property type="component" value="Chromosome"/>
</dbReference>
<feature type="region of interest" description="Disordered" evidence="1">
    <location>
        <begin position="44"/>
        <end position="63"/>
    </location>
</feature>
<accession>A0A7M2SL60</accession>
<feature type="compositionally biased region" description="Polar residues" evidence="1">
    <location>
        <begin position="52"/>
        <end position="63"/>
    </location>
</feature>
<proteinExistence type="predicted"/>